<organism evidence="1 2">
    <name type="scientific">Gnathostoma spinigerum</name>
    <dbReference type="NCBI Taxonomy" id="75299"/>
    <lineage>
        <taxon>Eukaryota</taxon>
        <taxon>Metazoa</taxon>
        <taxon>Ecdysozoa</taxon>
        <taxon>Nematoda</taxon>
        <taxon>Chromadorea</taxon>
        <taxon>Rhabditida</taxon>
        <taxon>Spirurina</taxon>
        <taxon>Gnathostomatomorpha</taxon>
        <taxon>Gnathostomatoidea</taxon>
        <taxon>Gnathostomatidae</taxon>
        <taxon>Gnathostoma</taxon>
    </lineage>
</organism>
<evidence type="ECO:0000313" key="1">
    <source>
        <dbReference type="EMBL" id="MFH4974498.1"/>
    </source>
</evidence>
<dbReference type="AlphaFoldDB" id="A0ABD6E3M8"/>
<comment type="caution">
    <text evidence="1">The sequence shown here is derived from an EMBL/GenBank/DDBJ whole genome shotgun (WGS) entry which is preliminary data.</text>
</comment>
<protein>
    <submittedName>
        <fullName evidence="1">Uncharacterized protein</fullName>
    </submittedName>
</protein>
<sequence length="117" mass="13370">MVRYGWNENLDSAIDYWIRNGASFDAFIATELLSSTEPTTIERLSAVLKADAPLLLLEPFDTDMTDEKIREKLSCLRHVTVADVTAVCQSAILEYIESYNLMEAPIVRQWRFIRAVL</sequence>
<reference evidence="1 2" key="1">
    <citation type="submission" date="2024-08" db="EMBL/GenBank/DDBJ databases">
        <title>Gnathostoma spinigerum genome.</title>
        <authorList>
            <person name="Gonzalez-Bertolin B."/>
            <person name="Monzon S."/>
            <person name="Zaballos A."/>
            <person name="Jimenez P."/>
            <person name="Dekumyoy P."/>
            <person name="Varona S."/>
            <person name="Cuesta I."/>
            <person name="Sumanam S."/>
            <person name="Adisakwattana P."/>
            <person name="Gasser R.B."/>
            <person name="Hernandez-Gonzalez A."/>
            <person name="Young N.D."/>
            <person name="Perteguer M.J."/>
        </authorList>
    </citation>
    <scope>NUCLEOTIDE SEQUENCE [LARGE SCALE GENOMIC DNA]</scope>
    <source>
        <strain evidence="1">AL3</strain>
        <tissue evidence="1">Liver</tissue>
    </source>
</reference>
<dbReference type="Gene3D" id="3.40.50.12180">
    <property type="match status" value="1"/>
</dbReference>
<dbReference type="EMBL" id="JBGFUD010000424">
    <property type="protein sequence ID" value="MFH4974498.1"/>
    <property type="molecule type" value="Genomic_DNA"/>
</dbReference>
<accession>A0ABD6E3M8</accession>
<name>A0ABD6E3M8_9BILA</name>
<keyword evidence="2" id="KW-1185">Reference proteome</keyword>
<proteinExistence type="predicted"/>
<evidence type="ECO:0000313" key="2">
    <source>
        <dbReference type="Proteomes" id="UP001608902"/>
    </source>
</evidence>
<gene>
    <name evidence="1" type="ORF">AB6A40_001207</name>
</gene>
<dbReference type="Proteomes" id="UP001608902">
    <property type="component" value="Unassembled WGS sequence"/>
</dbReference>